<dbReference type="OrthoDB" id="2812205at2"/>
<accession>A0A1E5TB13</accession>
<dbReference type="RefSeq" id="WP_069830078.1">
    <property type="nucleotide sequence ID" value="NZ_MDJD01000034.1"/>
</dbReference>
<dbReference type="InterPro" id="IPR015510">
    <property type="entry name" value="PGRP"/>
</dbReference>
<dbReference type="InterPro" id="IPR006619">
    <property type="entry name" value="PGRP_domain_met/bac"/>
</dbReference>
<comment type="similarity">
    <text evidence="1">Belongs to the N-acetylmuramoyl-L-alanine amidase 2 family.</text>
</comment>
<dbReference type="STRING" id="1849968.A8C32_03735"/>
<evidence type="ECO:0000256" key="1">
    <source>
        <dbReference type="ARBA" id="ARBA00007553"/>
    </source>
</evidence>
<dbReference type="GO" id="GO:0008745">
    <property type="term" value="F:N-acetylmuramoyl-L-alanine amidase activity"/>
    <property type="evidence" value="ECO:0007669"/>
    <property type="project" value="InterPro"/>
</dbReference>
<evidence type="ECO:0000256" key="2">
    <source>
        <dbReference type="SAM" id="MobiDB-lite"/>
    </source>
</evidence>
<feature type="region of interest" description="Disordered" evidence="2">
    <location>
        <begin position="250"/>
        <end position="285"/>
    </location>
</feature>
<sequence>MSVTLIKELEILISAHDTEASTNLCLVDCLAKYYRFNPNASQGGDYSKNVGEKYIKREDWKARCPVIEKGRSFEPYLEIDPKFAQEDNDNTTIPQLQSTFFGIALHHAGNTGYKTPLEVQNLHIDEKDRADIGYHFAIGLDGKVYEGRPIGVKGSHLSKYNTGVIGIVFLGDFDHQWYEPDDNMTRDAIRSAMLLIIALKEQFTNIVALGGHKEWKHNSARFCPGDHGMEYVKGLRNVLKDNTTNLPIFLSPKEAGHGEEEKPLTSAQKRQYDNAIHPLPPGPKW</sequence>
<dbReference type="AlphaFoldDB" id="A0A1E5TB13"/>
<dbReference type="Gene3D" id="3.40.80.10">
    <property type="entry name" value="Peptidoglycan recognition protein-like"/>
    <property type="match status" value="1"/>
</dbReference>
<dbReference type="EMBL" id="MDJD01000034">
    <property type="protein sequence ID" value="OEK08572.1"/>
    <property type="molecule type" value="Genomic_DNA"/>
</dbReference>
<evidence type="ECO:0000259" key="3">
    <source>
        <dbReference type="SMART" id="SM00701"/>
    </source>
</evidence>
<dbReference type="Proteomes" id="UP000095713">
    <property type="component" value="Unassembled WGS sequence"/>
</dbReference>
<dbReference type="GO" id="GO:0009253">
    <property type="term" value="P:peptidoglycan catabolic process"/>
    <property type="evidence" value="ECO:0007669"/>
    <property type="project" value="InterPro"/>
</dbReference>
<reference evidence="4 5" key="1">
    <citation type="submission" date="2016-05" db="EMBL/GenBank/DDBJ databases">
        <title>Draft Genome Sequence of Algibacter sp. Strain SK-16 Isolated from the Surface Water of Aburatsubo Inlet.</title>
        <authorList>
            <person name="Wong S.-K."/>
            <person name="Yoshizawa S."/>
            <person name="Nakajima Y."/>
            <person name="Ogura Y."/>
            <person name="Tetsuya H."/>
            <person name="Hamasaki K."/>
        </authorList>
    </citation>
    <scope>NUCLEOTIDE SEQUENCE [LARGE SCALE GENOMIC DNA]</scope>
    <source>
        <strain evidence="4 5">SK-16</strain>
    </source>
</reference>
<keyword evidence="5" id="KW-1185">Reference proteome</keyword>
<dbReference type="SMART" id="SM00701">
    <property type="entry name" value="PGRP"/>
    <property type="match status" value="1"/>
</dbReference>
<feature type="domain" description="Peptidoglycan recognition protein family" evidence="3">
    <location>
        <begin position="77"/>
        <end position="213"/>
    </location>
</feature>
<evidence type="ECO:0000313" key="5">
    <source>
        <dbReference type="Proteomes" id="UP000095713"/>
    </source>
</evidence>
<proteinExistence type="inferred from homology"/>
<organism evidence="4 5">
    <name type="scientific">Flavivirga aquatica</name>
    <dbReference type="NCBI Taxonomy" id="1849968"/>
    <lineage>
        <taxon>Bacteria</taxon>
        <taxon>Pseudomonadati</taxon>
        <taxon>Bacteroidota</taxon>
        <taxon>Flavobacteriia</taxon>
        <taxon>Flavobacteriales</taxon>
        <taxon>Flavobacteriaceae</taxon>
        <taxon>Flavivirga</taxon>
    </lineage>
</organism>
<gene>
    <name evidence="4" type="ORF">A8C32_03735</name>
</gene>
<name>A0A1E5TB13_9FLAO</name>
<evidence type="ECO:0000313" key="4">
    <source>
        <dbReference type="EMBL" id="OEK08572.1"/>
    </source>
</evidence>
<feature type="compositionally biased region" description="Basic and acidic residues" evidence="2">
    <location>
        <begin position="254"/>
        <end position="263"/>
    </location>
</feature>
<dbReference type="InterPro" id="IPR036505">
    <property type="entry name" value="Amidase/PGRP_sf"/>
</dbReference>
<dbReference type="PANTHER" id="PTHR11022">
    <property type="entry name" value="PEPTIDOGLYCAN RECOGNITION PROTEIN"/>
    <property type="match status" value="1"/>
</dbReference>
<comment type="caution">
    <text evidence="4">The sequence shown here is derived from an EMBL/GenBank/DDBJ whole genome shotgun (WGS) entry which is preliminary data.</text>
</comment>
<dbReference type="SUPFAM" id="SSF55846">
    <property type="entry name" value="N-acetylmuramoyl-L-alanine amidase-like"/>
    <property type="match status" value="1"/>
</dbReference>
<dbReference type="PANTHER" id="PTHR11022:SF75">
    <property type="entry name" value="PEPTIDOGLYCAN-RECOGNITION PROTEIN SB1-RELATED"/>
    <property type="match status" value="1"/>
</dbReference>
<protein>
    <recommendedName>
        <fullName evidence="3">Peptidoglycan recognition protein family domain-containing protein</fullName>
    </recommendedName>
</protein>
<dbReference type="Pfam" id="PF01510">
    <property type="entry name" value="Amidase_2"/>
    <property type="match status" value="1"/>
</dbReference>
<dbReference type="CDD" id="cd06583">
    <property type="entry name" value="PGRP"/>
    <property type="match status" value="1"/>
</dbReference>
<dbReference type="InterPro" id="IPR002502">
    <property type="entry name" value="Amidase_domain"/>
</dbReference>
<dbReference type="GO" id="GO:0008270">
    <property type="term" value="F:zinc ion binding"/>
    <property type="evidence" value="ECO:0007669"/>
    <property type="project" value="InterPro"/>
</dbReference>